<evidence type="ECO:0000256" key="3">
    <source>
        <dbReference type="NCBIfam" id="TIGR00502"/>
    </source>
</evidence>
<dbReference type="Gene3D" id="3.40.50.1360">
    <property type="match status" value="1"/>
</dbReference>
<dbReference type="InterPro" id="IPR004547">
    <property type="entry name" value="Glucosamine6P_isomerase"/>
</dbReference>
<evidence type="ECO:0000256" key="2">
    <source>
        <dbReference type="ARBA" id="ARBA00023277"/>
    </source>
</evidence>
<dbReference type="Proteomes" id="UP001445472">
    <property type="component" value="Unassembled WGS sequence"/>
</dbReference>
<dbReference type="InterPro" id="IPR006148">
    <property type="entry name" value="Glc/Gal-6P_isomerase"/>
</dbReference>
<dbReference type="RefSeq" id="WP_351974580.1">
    <property type="nucleotide sequence ID" value="NZ_JBEPBX010000001.1"/>
</dbReference>
<dbReference type="GO" id="GO:0004342">
    <property type="term" value="F:glucosamine-6-phosphate deaminase activity"/>
    <property type="evidence" value="ECO:0007669"/>
    <property type="project" value="UniProtKB-EC"/>
</dbReference>
<proteinExistence type="predicted"/>
<sequence>MEVLIRPDADDAARTVAGIVHQALAEGVRTLGLATGSAPVGVYRELARRHRHEGLGFAGVDAFLLDEYVGLPPAHPQSLAEVIRRELAEHVDLDPARLHLPSGTAPDLFAEARRFERCLTEAGPLGLQILGIGVNGHIGFNEPGSSLASRTRLKTLTDDTRRDNARFFGSIDDVPRHVITQGLATIGEASHLVLIATGPHKARAVAAAVEGPLTATCPASVLQLHPHATVVVDELAASRLEQQAYYRCIARHKPARHRY</sequence>
<keyword evidence="2" id="KW-0119">Carbohydrate metabolism</keyword>
<dbReference type="SUPFAM" id="SSF100950">
    <property type="entry name" value="NagB/RpiA/CoA transferase-like"/>
    <property type="match status" value="1"/>
</dbReference>
<dbReference type="EMBL" id="JBEPBX010000001">
    <property type="protein sequence ID" value="MER6612105.1"/>
    <property type="molecule type" value="Genomic_DNA"/>
</dbReference>
<evidence type="ECO:0000313" key="5">
    <source>
        <dbReference type="EMBL" id="MER6612105.1"/>
    </source>
</evidence>
<gene>
    <name evidence="5" type="primary">nagB</name>
    <name evidence="5" type="ORF">ABT276_01540</name>
</gene>
<evidence type="ECO:0000256" key="1">
    <source>
        <dbReference type="ARBA" id="ARBA00022801"/>
    </source>
</evidence>
<dbReference type="PANTHER" id="PTHR11280:SF5">
    <property type="entry name" value="GLUCOSAMINE-6-PHOSPHATE ISOMERASE"/>
    <property type="match status" value="1"/>
</dbReference>
<keyword evidence="6" id="KW-1185">Reference proteome</keyword>
<organism evidence="5 6">
    <name type="scientific">Streptomyces xantholiticus</name>
    <dbReference type="NCBI Taxonomy" id="68285"/>
    <lineage>
        <taxon>Bacteria</taxon>
        <taxon>Bacillati</taxon>
        <taxon>Actinomycetota</taxon>
        <taxon>Actinomycetes</taxon>
        <taxon>Kitasatosporales</taxon>
        <taxon>Streptomycetaceae</taxon>
        <taxon>Streptomyces</taxon>
    </lineage>
</organism>
<comment type="caution">
    <text evidence="5">The sequence shown here is derived from an EMBL/GenBank/DDBJ whole genome shotgun (WGS) entry which is preliminary data.</text>
</comment>
<dbReference type="NCBIfam" id="TIGR00502">
    <property type="entry name" value="nagB"/>
    <property type="match status" value="1"/>
</dbReference>
<dbReference type="InterPro" id="IPR037171">
    <property type="entry name" value="NagB/RpiA_transferase-like"/>
</dbReference>
<accession>A0ABV1UMT3</accession>
<reference evidence="5 6" key="1">
    <citation type="submission" date="2024-06" db="EMBL/GenBank/DDBJ databases">
        <title>The Natural Products Discovery Center: Release of the First 8490 Sequenced Strains for Exploring Actinobacteria Biosynthetic Diversity.</title>
        <authorList>
            <person name="Kalkreuter E."/>
            <person name="Kautsar S.A."/>
            <person name="Yang D."/>
            <person name="Bader C.D."/>
            <person name="Teijaro C.N."/>
            <person name="Fluegel L."/>
            <person name="Davis C.M."/>
            <person name="Simpson J.R."/>
            <person name="Lauterbach L."/>
            <person name="Steele A.D."/>
            <person name="Gui C."/>
            <person name="Meng S."/>
            <person name="Li G."/>
            <person name="Viehrig K."/>
            <person name="Ye F."/>
            <person name="Su P."/>
            <person name="Kiefer A.F."/>
            <person name="Nichols A."/>
            <person name="Cepeda A.J."/>
            <person name="Yan W."/>
            <person name="Fan B."/>
            <person name="Jiang Y."/>
            <person name="Adhikari A."/>
            <person name="Zheng C.-J."/>
            <person name="Schuster L."/>
            <person name="Cowan T.M."/>
            <person name="Smanski M.J."/>
            <person name="Chevrette M.G."/>
            <person name="De Carvalho L.P.S."/>
            <person name="Shen B."/>
        </authorList>
    </citation>
    <scope>NUCLEOTIDE SEQUENCE [LARGE SCALE GENOMIC DNA]</scope>
    <source>
        <strain evidence="5 6">NPDC000837</strain>
    </source>
</reference>
<dbReference type="CDD" id="cd01399">
    <property type="entry name" value="GlcN6P_deaminase"/>
    <property type="match status" value="1"/>
</dbReference>
<dbReference type="Pfam" id="PF01182">
    <property type="entry name" value="Glucosamine_iso"/>
    <property type="match status" value="1"/>
</dbReference>
<protein>
    <recommendedName>
        <fullName evidence="3">Glucosamine-6-phosphate deaminase</fullName>
        <ecNumber evidence="3">3.5.99.6</ecNumber>
    </recommendedName>
</protein>
<keyword evidence="1 5" id="KW-0378">Hydrolase</keyword>
<name>A0ABV1UMT3_9ACTN</name>
<evidence type="ECO:0000259" key="4">
    <source>
        <dbReference type="Pfam" id="PF01182"/>
    </source>
</evidence>
<evidence type="ECO:0000313" key="6">
    <source>
        <dbReference type="Proteomes" id="UP001445472"/>
    </source>
</evidence>
<dbReference type="PANTHER" id="PTHR11280">
    <property type="entry name" value="GLUCOSAMINE-6-PHOSPHATE ISOMERASE"/>
    <property type="match status" value="1"/>
</dbReference>
<feature type="domain" description="Glucosamine/galactosamine-6-phosphate isomerase" evidence="4">
    <location>
        <begin position="10"/>
        <end position="224"/>
    </location>
</feature>
<dbReference type="EC" id="3.5.99.6" evidence="3"/>
<dbReference type="PROSITE" id="PS01161">
    <property type="entry name" value="GLC_GALNAC_ISOMERASE"/>
    <property type="match status" value="1"/>
</dbReference>
<dbReference type="InterPro" id="IPR018321">
    <property type="entry name" value="Glucosamine6P_isomerase_CS"/>
</dbReference>